<evidence type="ECO:0000313" key="3">
    <source>
        <dbReference type="Proteomes" id="UP001066276"/>
    </source>
</evidence>
<organism evidence="2 3">
    <name type="scientific">Pleurodeles waltl</name>
    <name type="common">Iberian ribbed newt</name>
    <dbReference type="NCBI Taxonomy" id="8319"/>
    <lineage>
        <taxon>Eukaryota</taxon>
        <taxon>Metazoa</taxon>
        <taxon>Chordata</taxon>
        <taxon>Craniata</taxon>
        <taxon>Vertebrata</taxon>
        <taxon>Euteleostomi</taxon>
        <taxon>Amphibia</taxon>
        <taxon>Batrachia</taxon>
        <taxon>Caudata</taxon>
        <taxon>Salamandroidea</taxon>
        <taxon>Salamandridae</taxon>
        <taxon>Pleurodelinae</taxon>
        <taxon>Pleurodeles</taxon>
    </lineage>
</organism>
<evidence type="ECO:0000256" key="1">
    <source>
        <dbReference type="SAM" id="MobiDB-lite"/>
    </source>
</evidence>
<comment type="caution">
    <text evidence="2">The sequence shown here is derived from an EMBL/GenBank/DDBJ whole genome shotgun (WGS) entry which is preliminary data.</text>
</comment>
<feature type="region of interest" description="Disordered" evidence="1">
    <location>
        <begin position="112"/>
        <end position="153"/>
    </location>
</feature>
<evidence type="ECO:0000313" key="2">
    <source>
        <dbReference type="EMBL" id="KAJ1156017.1"/>
    </source>
</evidence>
<feature type="compositionally biased region" description="Low complexity" evidence="1">
    <location>
        <begin position="32"/>
        <end position="43"/>
    </location>
</feature>
<reference evidence="2" key="1">
    <citation type="journal article" date="2022" name="bioRxiv">
        <title>Sequencing and chromosome-scale assembly of the giantPleurodeles waltlgenome.</title>
        <authorList>
            <person name="Brown T."/>
            <person name="Elewa A."/>
            <person name="Iarovenko S."/>
            <person name="Subramanian E."/>
            <person name="Araus A.J."/>
            <person name="Petzold A."/>
            <person name="Susuki M."/>
            <person name="Suzuki K.-i.T."/>
            <person name="Hayashi T."/>
            <person name="Toyoda A."/>
            <person name="Oliveira C."/>
            <person name="Osipova E."/>
            <person name="Leigh N.D."/>
            <person name="Simon A."/>
            <person name="Yun M.H."/>
        </authorList>
    </citation>
    <scope>NUCLEOTIDE SEQUENCE</scope>
    <source>
        <strain evidence="2">20211129_DDA</strain>
        <tissue evidence="2">Liver</tissue>
    </source>
</reference>
<feature type="region of interest" description="Disordered" evidence="1">
    <location>
        <begin position="344"/>
        <end position="367"/>
    </location>
</feature>
<feature type="region of interest" description="Disordered" evidence="1">
    <location>
        <begin position="28"/>
        <end position="75"/>
    </location>
</feature>
<feature type="compositionally biased region" description="Basic residues" evidence="1">
    <location>
        <begin position="356"/>
        <end position="367"/>
    </location>
</feature>
<sequence>MCLRCDADDALFSERRCAQPVSLSFPIGRDGSATSAHSAAPAHRSADCLEPEPAAAGGADSGTEDISPGSRSGRCLFPTSRIGRQALLATPAASSRRSTGYAAAASGVEEAALPPPVTAGGGEHALTNKDGLPLLRAPSPRSPHGRGAAGGPACLGKEALEAQSALKTPHPRSTTCPKISRSLRFPLPQTLPTLPRTRQQGPYISSRKQGGWAVEALGTGAVTRAAASPPRIVRFLPVGVLRSPLRSSWCRRSGARGSLRAAATAGAAAPLPSGCVKGHMTIGGGAPCAAAALLPPGDRAGGERLWRQSPLPLLQRQHPRQQRTPNTYRLHTARVAITRDALTTAHTGLNPPHAFQSRRHTQPRART</sequence>
<dbReference type="Proteomes" id="UP001066276">
    <property type="component" value="Chromosome 5"/>
</dbReference>
<gene>
    <name evidence="2" type="ORF">NDU88_008742</name>
</gene>
<accession>A0AAV7RWL4</accession>
<keyword evidence="3" id="KW-1185">Reference proteome</keyword>
<name>A0AAV7RWL4_PLEWA</name>
<dbReference type="AlphaFoldDB" id="A0AAV7RWL4"/>
<proteinExistence type="predicted"/>
<dbReference type="EMBL" id="JANPWB010000009">
    <property type="protein sequence ID" value="KAJ1156017.1"/>
    <property type="molecule type" value="Genomic_DNA"/>
</dbReference>
<protein>
    <submittedName>
        <fullName evidence="2">Uncharacterized protein</fullName>
    </submittedName>
</protein>